<accession>A0A4Q2E523</accession>
<dbReference type="InterPro" id="IPR012334">
    <property type="entry name" value="Pectin_lyas_fold"/>
</dbReference>
<feature type="region of interest" description="Disordered" evidence="1">
    <location>
        <begin position="42"/>
        <end position="69"/>
    </location>
</feature>
<dbReference type="InterPro" id="IPR024535">
    <property type="entry name" value="RHGA/B-epi-like_pectate_lyase"/>
</dbReference>
<evidence type="ECO:0000313" key="3">
    <source>
        <dbReference type="EMBL" id="RXW27711.1"/>
    </source>
</evidence>
<dbReference type="AlphaFoldDB" id="A0A4Q2E523"/>
<reference evidence="3 4" key="1">
    <citation type="submission" date="2018-06" db="EMBL/GenBank/DDBJ databases">
        <title>Carbapenemase-producing Enterobacteriaceae present in wastewater treatment plant effluent and nearby surface waters in the US.</title>
        <authorList>
            <person name="Mathys D.A."/>
            <person name="Mollenkopf D.F."/>
            <person name="Feicht S.M."/>
            <person name="Adams R.J."/>
            <person name="Albers A.L."/>
            <person name="Grooters S.V."/>
            <person name="Stuever D.M."/>
            <person name="Daniels J.B."/>
            <person name="Wittum T.E."/>
        </authorList>
    </citation>
    <scope>NUCLEOTIDE SEQUENCE [LARGE SCALE GENOMIC DNA]</scope>
    <source>
        <strain evidence="3 4">GEO_4_Eff_A</strain>
    </source>
</reference>
<evidence type="ECO:0000313" key="4">
    <source>
        <dbReference type="Proteomes" id="UP000290875"/>
    </source>
</evidence>
<evidence type="ECO:0000259" key="2">
    <source>
        <dbReference type="Pfam" id="PF12708"/>
    </source>
</evidence>
<feature type="domain" description="Rhamnogalacturonase A/B/Epimerase-like pectate lyase" evidence="2">
    <location>
        <begin position="209"/>
        <end position="263"/>
    </location>
</feature>
<sequence>MSISDTNQSKRYASIAEVAAAQCQVFTEEARKAPEYTDLAKQYAESAESSAISASASRNQAAQSANGASSSASAAQVYANSASSSSQSALSSAQTASSASESATASASSAENSAQSASEDAQIASDAVTKTLRVSDSDISPLAAAADRANKVLSCDASGNFQFTAPASGSAQDVLNQLAEPAGAELVGYTQGVAGSINRTVTEKLGDVISVKDFGASGDGVTDDTAIIQALFDLLSDANVPQPTNNNYTVVFPSGVYKISSIVVGRRTNIRFEGGRLEPLDTTTPRTHLIKFYGGYNKVYNLCVNMNYATNYDTVIWCRTRYLDFIAPEIWSAKCVWTFGDPLWKNDPAGGILGDSEIQIIGGWSIWCITHHKAYGVNTIVQFVGHECYSYKWSLPDGDPRKSSWESQPEITGYNCGALIYLTGSFTGNYSGQQPNFLSQLQVTSTSDYKNTYGRYVLSGTHVETGYLFKCEAAPSGIVAEDDYTQMLNVVNCTGYVSGGRSGYFIDASEALQSISVINSSFYGNIVDRVLYSLGSKIHVSRDSFLKVNGGDIFKAIQARSFYNYGVYNPFNVSTSSQYIGGSLTTLRMSNLESSDLDAVFVASYYDSATGNFTFPQDVFNVEVAVNLLPTSGASTDSTDIALYINGGQDMLLNSMGSTPSAVFKIKKITSGSVIQVRAVSYNSRTLSGSDRNKISITCSC</sequence>
<comment type="caution">
    <text evidence="3">The sequence shown here is derived from an EMBL/GenBank/DDBJ whole genome shotgun (WGS) entry which is preliminary data.</text>
</comment>
<dbReference type="InterPro" id="IPR011050">
    <property type="entry name" value="Pectin_lyase_fold/virulence"/>
</dbReference>
<name>A0A4Q2E523_ENTCL</name>
<feature type="compositionally biased region" description="Low complexity" evidence="1">
    <location>
        <begin position="44"/>
        <end position="69"/>
    </location>
</feature>
<organism evidence="3 4">
    <name type="scientific">Enterobacter cloacae</name>
    <dbReference type="NCBI Taxonomy" id="550"/>
    <lineage>
        <taxon>Bacteria</taxon>
        <taxon>Pseudomonadati</taxon>
        <taxon>Pseudomonadota</taxon>
        <taxon>Gammaproteobacteria</taxon>
        <taxon>Enterobacterales</taxon>
        <taxon>Enterobacteriaceae</taxon>
        <taxon>Enterobacter</taxon>
        <taxon>Enterobacter cloacae complex</taxon>
    </lineage>
</organism>
<dbReference type="RefSeq" id="WP_129324721.1">
    <property type="nucleotide sequence ID" value="NZ_QJSL01000017.1"/>
</dbReference>
<dbReference type="Pfam" id="PF12708">
    <property type="entry name" value="Pect-lyase_RHGA_epim"/>
    <property type="match status" value="1"/>
</dbReference>
<proteinExistence type="predicted"/>
<dbReference type="SUPFAM" id="SSF51126">
    <property type="entry name" value="Pectin lyase-like"/>
    <property type="match status" value="1"/>
</dbReference>
<evidence type="ECO:0000256" key="1">
    <source>
        <dbReference type="SAM" id="MobiDB-lite"/>
    </source>
</evidence>
<protein>
    <recommendedName>
        <fullName evidence="2">Rhamnogalacturonase A/B/Epimerase-like pectate lyase domain-containing protein</fullName>
    </recommendedName>
</protein>
<dbReference type="Gene3D" id="2.160.20.10">
    <property type="entry name" value="Single-stranded right-handed beta-helix, Pectin lyase-like"/>
    <property type="match status" value="1"/>
</dbReference>
<dbReference type="EMBL" id="QJSL01000017">
    <property type="protein sequence ID" value="RXW27711.1"/>
    <property type="molecule type" value="Genomic_DNA"/>
</dbReference>
<gene>
    <name evidence="3" type="ORF">DM877_17680</name>
</gene>
<dbReference type="Proteomes" id="UP000290875">
    <property type="component" value="Unassembled WGS sequence"/>
</dbReference>